<accession>A0A9C7G6G4</accession>
<evidence type="ECO:0000313" key="5">
    <source>
        <dbReference type="Proteomes" id="UP000789845"/>
    </source>
</evidence>
<sequence>MSNTFQYILTSIEGPLAHIQLNRPNVLNALNRQMVTEILTAMEKFDRSPDVHVILLSGAGRAFAAGADIDEMATVNSTDLELLNQFTDWDRIAWIKKPIIGVVHGFALGGAFELALCCDLLWAADDAEFGFPEVNLGIMPGAGGTQRLTKLVGKTKAMEWLFTGARITAKEAAQFGIVNKLVSKEVLMEEVIKYALTLAKQPPISIRYIKEAVLKAVDHSLYEGMQFERKNFSLLFSTEDQKEGMKAFIEKRKPDFRGK</sequence>
<keyword evidence="5" id="KW-1185">Reference proteome</keyword>
<dbReference type="AlphaFoldDB" id="A0A9C7G6G4"/>
<name>A0A9C7G6G4_9BACI</name>
<dbReference type="GO" id="GO:0006635">
    <property type="term" value="P:fatty acid beta-oxidation"/>
    <property type="evidence" value="ECO:0007669"/>
    <property type="project" value="TreeGrafter"/>
</dbReference>
<dbReference type="EMBL" id="CAKJTG010000001">
    <property type="protein sequence ID" value="CAG9606458.1"/>
    <property type="molecule type" value="Genomic_DNA"/>
</dbReference>
<comment type="caution">
    <text evidence="4">The sequence shown here is derived from an EMBL/GenBank/DDBJ whole genome shotgun (WGS) entry which is preliminary data.</text>
</comment>
<dbReference type="InterPro" id="IPR018376">
    <property type="entry name" value="Enoyl-CoA_hyd/isom_CS"/>
</dbReference>
<dbReference type="PANTHER" id="PTHR11941">
    <property type="entry name" value="ENOYL-COA HYDRATASE-RELATED"/>
    <property type="match status" value="1"/>
</dbReference>
<comment type="similarity">
    <text evidence="1 3">Belongs to the enoyl-CoA hydratase/isomerase family.</text>
</comment>
<dbReference type="GO" id="GO:0004300">
    <property type="term" value="F:enoyl-CoA hydratase activity"/>
    <property type="evidence" value="ECO:0007669"/>
    <property type="project" value="UniProtKB-EC"/>
</dbReference>
<dbReference type="PROSITE" id="PS00166">
    <property type="entry name" value="ENOYL_COA_HYDRATASE"/>
    <property type="match status" value="1"/>
</dbReference>
<dbReference type="InterPro" id="IPR029045">
    <property type="entry name" value="ClpP/crotonase-like_dom_sf"/>
</dbReference>
<organism evidence="4 5">
    <name type="scientific">Pseudoneobacillus rhizosphaerae</name>
    <dbReference type="NCBI Taxonomy" id="2880968"/>
    <lineage>
        <taxon>Bacteria</taxon>
        <taxon>Bacillati</taxon>
        <taxon>Bacillota</taxon>
        <taxon>Bacilli</taxon>
        <taxon>Bacillales</taxon>
        <taxon>Bacillaceae</taxon>
        <taxon>Pseudoneobacillus</taxon>
    </lineage>
</organism>
<dbReference type="CDD" id="cd06558">
    <property type="entry name" value="crotonase-like"/>
    <property type="match status" value="1"/>
</dbReference>
<evidence type="ECO:0000256" key="2">
    <source>
        <dbReference type="ARBA" id="ARBA00023239"/>
    </source>
</evidence>
<evidence type="ECO:0000313" key="4">
    <source>
        <dbReference type="EMBL" id="CAG9606458.1"/>
    </source>
</evidence>
<keyword evidence="2 4" id="KW-0456">Lyase</keyword>
<dbReference type="FunFam" id="3.90.226.10:FF:000009">
    <property type="entry name" value="Carnitinyl-CoA dehydratase"/>
    <property type="match status" value="1"/>
</dbReference>
<dbReference type="RefSeq" id="WP_230494744.1">
    <property type="nucleotide sequence ID" value="NZ_CAKJTG010000001.1"/>
</dbReference>
<dbReference type="InterPro" id="IPR001753">
    <property type="entry name" value="Enoyl-CoA_hydra/iso"/>
</dbReference>
<evidence type="ECO:0000256" key="3">
    <source>
        <dbReference type="RuleBase" id="RU003707"/>
    </source>
</evidence>
<dbReference type="SUPFAM" id="SSF52096">
    <property type="entry name" value="ClpP/crotonase"/>
    <property type="match status" value="1"/>
</dbReference>
<dbReference type="Gene3D" id="1.10.12.10">
    <property type="entry name" value="Lyase 2-enoyl-coa Hydratase, Chain A, domain 2"/>
    <property type="match status" value="1"/>
</dbReference>
<dbReference type="FunFam" id="1.10.12.10:FF:000001">
    <property type="entry name" value="Probable enoyl-CoA hydratase, mitochondrial"/>
    <property type="match status" value="1"/>
</dbReference>
<reference evidence="4" key="1">
    <citation type="submission" date="2021-10" db="EMBL/GenBank/DDBJ databases">
        <authorList>
            <person name="Criscuolo A."/>
        </authorList>
    </citation>
    <scope>NUCLEOTIDE SEQUENCE</scope>
    <source>
        <strain evidence="4">CIP111885</strain>
    </source>
</reference>
<dbReference type="Gene3D" id="3.90.226.10">
    <property type="entry name" value="2-enoyl-CoA Hydratase, Chain A, domain 1"/>
    <property type="match status" value="1"/>
</dbReference>
<proteinExistence type="inferred from homology"/>
<evidence type="ECO:0000256" key="1">
    <source>
        <dbReference type="ARBA" id="ARBA00005254"/>
    </source>
</evidence>
<gene>
    <name evidence="4" type="primary">echA8_1</name>
    <name evidence="4" type="ORF">NEOCIP111885_00146</name>
</gene>
<protein>
    <submittedName>
        <fullName evidence="4">Enoyl-CoA hydratase echA8</fullName>
        <ecNumber evidence="4">4.2.1.17</ecNumber>
    </submittedName>
</protein>
<dbReference type="Pfam" id="PF00378">
    <property type="entry name" value="ECH_1"/>
    <property type="match status" value="1"/>
</dbReference>
<dbReference type="PANTHER" id="PTHR11941:SF54">
    <property type="entry name" value="ENOYL-COA HYDRATASE, MITOCHONDRIAL"/>
    <property type="match status" value="1"/>
</dbReference>
<dbReference type="EC" id="4.2.1.17" evidence="4"/>
<dbReference type="Proteomes" id="UP000789845">
    <property type="component" value="Unassembled WGS sequence"/>
</dbReference>
<dbReference type="InterPro" id="IPR014748">
    <property type="entry name" value="Enoyl-CoA_hydra_C"/>
</dbReference>